<dbReference type="PROSITE" id="PS01304">
    <property type="entry name" value="UBIH"/>
    <property type="match status" value="1"/>
</dbReference>
<evidence type="ECO:0000313" key="10">
    <source>
        <dbReference type="Proteomes" id="UP001165395"/>
    </source>
</evidence>
<dbReference type="InterPro" id="IPR036188">
    <property type="entry name" value="FAD/NAD-bd_sf"/>
</dbReference>
<comment type="similarity">
    <text evidence="3">Belongs to the UbiH/COQ6 family.</text>
</comment>
<proteinExistence type="inferred from homology"/>
<dbReference type="Gene3D" id="3.50.50.60">
    <property type="entry name" value="FAD/NAD(P)-binding domain"/>
    <property type="match status" value="2"/>
</dbReference>
<dbReference type="PANTHER" id="PTHR43876:SF7">
    <property type="entry name" value="UBIQUINONE BIOSYNTHESIS MONOOXYGENASE COQ6, MITOCHONDRIAL"/>
    <property type="match status" value="1"/>
</dbReference>
<dbReference type="NCBIfam" id="TIGR01988">
    <property type="entry name" value="Ubi-OHases"/>
    <property type="match status" value="1"/>
</dbReference>
<keyword evidence="6" id="KW-0560">Oxidoreductase</keyword>
<evidence type="ECO:0000256" key="6">
    <source>
        <dbReference type="ARBA" id="ARBA00023002"/>
    </source>
</evidence>
<dbReference type="SUPFAM" id="SSF51905">
    <property type="entry name" value="FAD/NAD(P)-binding domain"/>
    <property type="match status" value="1"/>
</dbReference>
<dbReference type="InterPro" id="IPR051205">
    <property type="entry name" value="UbiH/COQ6_monooxygenase"/>
</dbReference>
<protein>
    <submittedName>
        <fullName evidence="9">FAD-dependent monooxygenase</fullName>
    </submittedName>
</protein>
<comment type="caution">
    <text evidence="9">The sequence shown here is derived from an EMBL/GenBank/DDBJ whole genome shotgun (WGS) entry which is preliminary data.</text>
</comment>
<comment type="pathway">
    <text evidence="2">Cofactor biosynthesis; ubiquinone biosynthesis.</text>
</comment>
<dbReference type="RefSeq" id="WP_227180585.1">
    <property type="nucleotide sequence ID" value="NZ_JAJBZT010000004.1"/>
</dbReference>
<evidence type="ECO:0000256" key="1">
    <source>
        <dbReference type="ARBA" id="ARBA00001974"/>
    </source>
</evidence>
<accession>A0ABS8D6J2</accession>
<dbReference type="Pfam" id="PF01494">
    <property type="entry name" value="FAD_binding_3"/>
    <property type="match status" value="1"/>
</dbReference>
<dbReference type="GO" id="GO:0004497">
    <property type="term" value="F:monooxygenase activity"/>
    <property type="evidence" value="ECO:0007669"/>
    <property type="project" value="UniProtKB-KW"/>
</dbReference>
<comment type="cofactor">
    <cofactor evidence="1">
        <name>FAD</name>
        <dbReference type="ChEBI" id="CHEBI:57692"/>
    </cofactor>
</comment>
<keyword evidence="4" id="KW-0285">Flavoprotein</keyword>
<organism evidence="9 10">
    <name type="scientific">Leeia speluncae</name>
    <dbReference type="NCBI Taxonomy" id="2884804"/>
    <lineage>
        <taxon>Bacteria</taxon>
        <taxon>Pseudomonadati</taxon>
        <taxon>Pseudomonadota</taxon>
        <taxon>Betaproteobacteria</taxon>
        <taxon>Neisseriales</taxon>
        <taxon>Leeiaceae</taxon>
        <taxon>Leeia</taxon>
    </lineage>
</organism>
<dbReference type="Proteomes" id="UP001165395">
    <property type="component" value="Unassembled WGS sequence"/>
</dbReference>
<dbReference type="PRINTS" id="PR00420">
    <property type="entry name" value="RNGMNOXGNASE"/>
</dbReference>
<dbReference type="InterPro" id="IPR010971">
    <property type="entry name" value="UbiH/COQ6"/>
</dbReference>
<evidence type="ECO:0000256" key="4">
    <source>
        <dbReference type="ARBA" id="ARBA00022630"/>
    </source>
</evidence>
<evidence type="ECO:0000259" key="8">
    <source>
        <dbReference type="Pfam" id="PF01494"/>
    </source>
</evidence>
<evidence type="ECO:0000256" key="7">
    <source>
        <dbReference type="ARBA" id="ARBA00023033"/>
    </source>
</evidence>
<dbReference type="EMBL" id="JAJBZT010000004">
    <property type="protein sequence ID" value="MCB6183815.1"/>
    <property type="molecule type" value="Genomic_DNA"/>
</dbReference>
<evidence type="ECO:0000313" key="9">
    <source>
        <dbReference type="EMBL" id="MCB6183815.1"/>
    </source>
</evidence>
<gene>
    <name evidence="9" type="ORF">LIN78_09680</name>
</gene>
<reference evidence="9" key="1">
    <citation type="submission" date="2021-10" db="EMBL/GenBank/DDBJ databases">
        <title>The complete genome sequence of Leeia sp. TBRC 13508.</title>
        <authorList>
            <person name="Charoenyingcharoen P."/>
            <person name="Yukphan P."/>
        </authorList>
    </citation>
    <scope>NUCLEOTIDE SEQUENCE</scope>
    <source>
        <strain evidence="9">TBRC 13508</strain>
    </source>
</reference>
<keyword evidence="5" id="KW-0274">FAD</keyword>
<keyword evidence="10" id="KW-1185">Reference proteome</keyword>
<name>A0ABS8D6J2_9NEIS</name>
<evidence type="ECO:0000256" key="3">
    <source>
        <dbReference type="ARBA" id="ARBA00005349"/>
    </source>
</evidence>
<dbReference type="InterPro" id="IPR002938">
    <property type="entry name" value="FAD-bd"/>
</dbReference>
<dbReference type="InterPro" id="IPR018168">
    <property type="entry name" value="Ubi_Hdrlase_CS"/>
</dbReference>
<evidence type="ECO:0000256" key="2">
    <source>
        <dbReference type="ARBA" id="ARBA00004749"/>
    </source>
</evidence>
<sequence length="387" mass="41762">MLPSHVDVAIIGGGPVGCYLANALAAQGKSVCVLEKESQPRSDDPRMLAISAGGKQLLSNLGCWDSILEDSPISYVSVTQKGYLGHTELSASEIGENVLGYVVPYQRLHPLLVSRVKAPASYIPQTEVSNIQFTSAYAVIQYQQSTESSAQKELTARLVVLADGGQLASKVGQIEYKERDYEQSALITLVQAEFQPRDTAFERFVEDGAIALLPRPGGYALIWTGPTSLSEERKSWSDTELLKALQAQLGSKAGKFTAVGARHLVPLKLRYAKTLVSPRCVVIGNAAQYLHPIAGQGLNLGLRDAHDLALLLSKHPDPGSESCLSRYPSIRRLDKLNGVGFTDSLIRLFGVPKLGHARGLGLMALEAMPPLKRKLLGHLAYGIRGNV</sequence>
<dbReference type="PANTHER" id="PTHR43876">
    <property type="entry name" value="UBIQUINONE BIOSYNTHESIS MONOOXYGENASE COQ6, MITOCHONDRIAL"/>
    <property type="match status" value="1"/>
</dbReference>
<feature type="domain" description="FAD-binding" evidence="8">
    <location>
        <begin position="6"/>
        <end position="332"/>
    </location>
</feature>
<keyword evidence="7 9" id="KW-0503">Monooxygenase</keyword>
<evidence type="ECO:0000256" key="5">
    <source>
        <dbReference type="ARBA" id="ARBA00022827"/>
    </source>
</evidence>